<evidence type="ECO:0000256" key="14">
    <source>
        <dbReference type="ARBA" id="ARBA00023098"/>
    </source>
</evidence>
<keyword evidence="17" id="KW-1208">Phospholipid metabolism</keyword>
<dbReference type="EC" id="2.7.7.41" evidence="6 18"/>
<evidence type="ECO:0000256" key="5">
    <source>
        <dbReference type="ARBA" id="ARBA00010185"/>
    </source>
</evidence>
<feature type="transmembrane region" description="Helical" evidence="21">
    <location>
        <begin position="78"/>
        <end position="95"/>
    </location>
</feature>
<feature type="transmembrane region" description="Helical" evidence="21">
    <location>
        <begin position="330"/>
        <end position="348"/>
    </location>
</feature>
<comment type="caution">
    <text evidence="22">The sequence shown here is derived from an EMBL/GenBank/DDBJ whole genome shotgun (WGS) entry which is preliminary data.</text>
</comment>
<feature type="transmembrane region" description="Helical" evidence="21">
    <location>
        <begin position="131"/>
        <end position="148"/>
    </location>
</feature>
<feature type="transmembrane region" description="Helical" evidence="21">
    <location>
        <begin position="187"/>
        <end position="211"/>
    </location>
</feature>
<keyword evidence="23" id="KW-1185">Reference proteome</keyword>
<gene>
    <name evidence="22" type="ORF">J0P97_12220</name>
</gene>
<evidence type="ECO:0000256" key="13">
    <source>
        <dbReference type="ARBA" id="ARBA00022989"/>
    </source>
</evidence>
<evidence type="ECO:0000256" key="10">
    <source>
        <dbReference type="ARBA" id="ARBA00022679"/>
    </source>
</evidence>
<evidence type="ECO:0000256" key="15">
    <source>
        <dbReference type="ARBA" id="ARBA00023136"/>
    </source>
</evidence>
<evidence type="ECO:0000256" key="1">
    <source>
        <dbReference type="ARBA" id="ARBA00001698"/>
    </source>
</evidence>
<evidence type="ECO:0000313" key="22">
    <source>
        <dbReference type="EMBL" id="MBT8798832.1"/>
    </source>
</evidence>
<evidence type="ECO:0000256" key="18">
    <source>
        <dbReference type="RuleBase" id="RU003938"/>
    </source>
</evidence>
<keyword evidence="19" id="KW-0175">Coiled coil</keyword>
<comment type="similarity">
    <text evidence="5 18">Belongs to the CDS family.</text>
</comment>
<dbReference type="PANTHER" id="PTHR46382">
    <property type="entry name" value="PHOSPHATIDATE CYTIDYLYLTRANSFERASE"/>
    <property type="match status" value="1"/>
</dbReference>
<comment type="catalytic activity">
    <reaction evidence="1 18">
        <text>a 1,2-diacyl-sn-glycero-3-phosphate + CTP + H(+) = a CDP-1,2-diacyl-sn-glycerol + diphosphate</text>
        <dbReference type="Rhea" id="RHEA:16229"/>
        <dbReference type="ChEBI" id="CHEBI:15378"/>
        <dbReference type="ChEBI" id="CHEBI:33019"/>
        <dbReference type="ChEBI" id="CHEBI:37563"/>
        <dbReference type="ChEBI" id="CHEBI:58332"/>
        <dbReference type="ChEBI" id="CHEBI:58608"/>
        <dbReference type="EC" id="2.7.7.41"/>
    </reaction>
</comment>
<evidence type="ECO:0000256" key="9">
    <source>
        <dbReference type="ARBA" id="ARBA00022516"/>
    </source>
</evidence>
<accession>A0ABS5XY46</accession>
<keyword evidence="10 18" id="KW-0808">Transferase</keyword>
<evidence type="ECO:0000256" key="12">
    <source>
        <dbReference type="ARBA" id="ARBA00022695"/>
    </source>
</evidence>
<evidence type="ECO:0000256" key="16">
    <source>
        <dbReference type="ARBA" id="ARBA00023209"/>
    </source>
</evidence>
<evidence type="ECO:0000313" key="23">
    <source>
        <dbReference type="Proteomes" id="UP000740605"/>
    </source>
</evidence>
<keyword evidence="9" id="KW-0444">Lipid biosynthesis</keyword>
<evidence type="ECO:0000256" key="11">
    <source>
        <dbReference type="ARBA" id="ARBA00022692"/>
    </source>
</evidence>
<evidence type="ECO:0000256" key="21">
    <source>
        <dbReference type="SAM" id="Phobius"/>
    </source>
</evidence>
<feature type="transmembrane region" description="Helical" evidence="21">
    <location>
        <begin position="217"/>
        <end position="241"/>
    </location>
</feature>
<dbReference type="PANTHER" id="PTHR46382:SF1">
    <property type="entry name" value="PHOSPHATIDATE CYTIDYLYLTRANSFERASE"/>
    <property type="match status" value="1"/>
</dbReference>
<feature type="region of interest" description="Disordered" evidence="20">
    <location>
        <begin position="1"/>
        <end position="32"/>
    </location>
</feature>
<dbReference type="EMBL" id="JAFLHG010000011">
    <property type="protein sequence ID" value="MBT8798832.1"/>
    <property type="molecule type" value="Genomic_DNA"/>
</dbReference>
<organism evidence="22 23">
    <name type="scientific">Microbacterium flavum</name>
    <dbReference type="NCBI Taxonomy" id="415216"/>
    <lineage>
        <taxon>Bacteria</taxon>
        <taxon>Bacillati</taxon>
        <taxon>Actinomycetota</taxon>
        <taxon>Actinomycetes</taxon>
        <taxon>Micrococcales</taxon>
        <taxon>Microbacteriaceae</taxon>
        <taxon>Microbacterium</taxon>
    </lineage>
</organism>
<sequence>MTDPSGEPAEGSDAPPTPATRADARRDGDSSTAFQEHVRAARSEFEHQIDRARADFDKARADFEQVNDRIKERTGRNLLMATLIGVLVGAAVLASLLFVKWLFLLFAIPVCLLGVFEFSRALQTAGRKVDVIPQLVAGGVIMLAGFFVGHWTHWVLSFACVAALIIWRLLAQMAARDGRRYSDVLDDVLAAGFVPIYVSFLASLTLVLLRLEQGEYWLLGMVIAVVAADTGAYASGLAFGSHPMAPRISPKKTWEGFAGGALATVVVAVVYGIFVLHIPWWSGIIFGLVMVGCATLGDLGESMIKRDLGIKDMSSWLPGHGGVLDRLDSILPSAAAALAMYFLFFPLVSV</sequence>
<evidence type="ECO:0000256" key="20">
    <source>
        <dbReference type="SAM" id="MobiDB-lite"/>
    </source>
</evidence>
<keyword evidence="16" id="KW-0594">Phospholipid biosynthesis</keyword>
<evidence type="ECO:0000256" key="2">
    <source>
        <dbReference type="ARBA" id="ARBA00004651"/>
    </source>
</evidence>
<reference evidence="22 23" key="1">
    <citation type="submission" date="2021-03" db="EMBL/GenBank/DDBJ databases">
        <title>Microbacterium pauli sp. nov., isolated from microfiltered milk.</title>
        <authorList>
            <person name="Bellassi P."/>
            <person name="Fontana A."/>
            <person name="Callegari M.L."/>
            <person name="Lorenzo M."/>
            <person name="Cappa F."/>
        </authorList>
    </citation>
    <scope>NUCLEOTIDE SEQUENCE [LARGE SCALE GENOMIC DNA]</scope>
    <source>
        <strain evidence="22 23">DSM 18909</strain>
    </source>
</reference>
<evidence type="ECO:0000256" key="8">
    <source>
        <dbReference type="ARBA" id="ARBA00022475"/>
    </source>
</evidence>
<dbReference type="InterPro" id="IPR000374">
    <property type="entry name" value="PC_trans"/>
</dbReference>
<dbReference type="RefSeq" id="WP_215488060.1">
    <property type="nucleotide sequence ID" value="NZ_BAAAPJ010000004.1"/>
</dbReference>
<dbReference type="GO" id="GO:0016779">
    <property type="term" value="F:nucleotidyltransferase activity"/>
    <property type="evidence" value="ECO:0007669"/>
    <property type="project" value="UniProtKB-KW"/>
</dbReference>
<evidence type="ECO:0000256" key="19">
    <source>
        <dbReference type="SAM" id="Coils"/>
    </source>
</evidence>
<name>A0ABS5XY46_9MICO</name>
<evidence type="ECO:0000256" key="17">
    <source>
        <dbReference type="ARBA" id="ARBA00023264"/>
    </source>
</evidence>
<keyword evidence="8" id="KW-1003">Cell membrane</keyword>
<evidence type="ECO:0000256" key="6">
    <source>
        <dbReference type="ARBA" id="ARBA00012487"/>
    </source>
</evidence>
<feature type="coiled-coil region" evidence="19">
    <location>
        <begin position="42"/>
        <end position="69"/>
    </location>
</feature>
<evidence type="ECO:0000256" key="7">
    <source>
        <dbReference type="ARBA" id="ARBA00019373"/>
    </source>
</evidence>
<evidence type="ECO:0000256" key="4">
    <source>
        <dbReference type="ARBA" id="ARBA00005189"/>
    </source>
</evidence>
<comment type="pathway">
    <text evidence="4">Lipid metabolism.</text>
</comment>
<evidence type="ECO:0000256" key="3">
    <source>
        <dbReference type="ARBA" id="ARBA00005119"/>
    </source>
</evidence>
<keyword evidence="15 21" id="KW-0472">Membrane</keyword>
<proteinExistence type="inferred from homology"/>
<feature type="transmembrane region" description="Helical" evidence="21">
    <location>
        <begin position="101"/>
        <end position="119"/>
    </location>
</feature>
<comment type="subcellular location">
    <subcellularLocation>
        <location evidence="2">Cell membrane</location>
        <topology evidence="2">Multi-pass membrane protein</topology>
    </subcellularLocation>
</comment>
<keyword evidence="13 21" id="KW-1133">Transmembrane helix</keyword>
<comment type="pathway">
    <text evidence="3 18">Phospholipid metabolism; CDP-diacylglycerol biosynthesis; CDP-diacylglycerol from sn-glycerol 3-phosphate: step 3/3.</text>
</comment>
<keyword evidence="12 18" id="KW-0548">Nucleotidyltransferase</keyword>
<keyword evidence="14" id="KW-0443">Lipid metabolism</keyword>
<keyword evidence="11 18" id="KW-0812">Transmembrane</keyword>
<dbReference type="Proteomes" id="UP000740605">
    <property type="component" value="Unassembled WGS sequence"/>
</dbReference>
<protein>
    <recommendedName>
        <fullName evidence="7 18">Phosphatidate cytidylyltransferase</fullName>
        <ecNumber evidence="6 18">2.7.7.41</ecNumber>
    </recommendedName>
</protein>
<dbReference type="Pfam" id="PF01148">
    <property type="entry name" value="CTP_transf_1"/>
    <property type="match status" value="1"/>
</dbReference>
<feature type="transmembrane region" description="Helical" evidence="21">
    <location>
        <begin position="253"/>
        <end position="274"/>
    </location>
</feature>
<feature type="transmembrane region" description="Helical" evidence="21">
    <location>
        <begin position="280"/>
        <end position="299"/>
    </location>
</feature>
<dbReference type="PROSITE" id="PS01315">
    <property type="entry name" value="CDS"/>
    <property type="match status" value="1"/>
</dbReference>